<dbReference type="InParanoid" id="A0A259TVR9"/>
<dbReference type="PANTHER" id="PTHR33371">
    <property type="entry name" value="INTERMEMBRANE PHOSPHOLIPID TRANSPORT SYSTEM BINDING PROTEIN MLAD-RELATED"/>
    <property type="match status" value="1"/>
</dbReference>
<dbReference type="InterPro" id="IPR003399">
    <property type="entry name" value="Mce/MlaD"/>
</dbReference>
<keyword evidence="2" id="KW-1133">Transmembrane helix</keyword>
<accession>A0A259TVR9</accession>
<keyword evidence="5" id="KW-1185">Reference proteome</keyword>
<protein>
    <recommendedName>
        <fullName evidence="3">Mce/MlaD domain-containing protein</fullName>
    </recommendedName>
</protein>
<comment type="caution">
    <text evidence="4">The sequence shown here is derived from an EMBL/GenBank/DDBJ whole genome shotgun (WGS) entry which is preliminary data.</text>
</comment>
<keyword evidence="2" id="KW-0812">Transmembrane</keyword>
<sequence length="339" mass="35942">MSNEIKVGLAVLMAVVVIFFGIRFLKDQPLFGGGYEVVVVFDDAQGLTPGAFVRLNGVNVGSVKSVRLSDDAREVYITMGIDGDVQIPRGVKVGTSGLSALGEVNIELTPPDGGDAGRPLIAGDTLRAISTPDLFDLLAGESTGLTARADSALFRAVSVFTTLDETLANSGDDVTAVLAQLRFLTQTATQTLLTERERVGETLASFQRAAGSAERLSNDLSTLGTDLSNDVAVDIRATTQTLRQTVDSNADSVSVTVAQLNRTLRNAESALAQLTLLSTELEQTLALAKSDSSSLGLLLRDPSLYHNANSAAASLQQLLQDVQRDPGRYAKELDLIRVF</sequence>
<dbReference type="EMBL" id="MQWB01000001">
    <property type="protein sequence ID" value="OZC01859.1"/>
    <property type="molecule type" value="Genomic_DNA"/>
</dbReference>
<dbReference type="AlphaFoldDB" id="A0A259TVR9"/>
<evidence type="ECO:0000256" key="2">
    <source>
        <dbReference type="SAM" id="Phobius"/>
    </source>
</evidence>
<proteinExistence type="predicted"/>
<dbReference type="PANTHER" id="PTHR33371:SF4">
    <property type="entry name" value="INTERMEMBRANE PHOSPHOLIPID TRANSPORT SYSTEM BINDING PROTEIN MLAD"/>
    <property type="match status" value="1"/>
</dbReference>
<keyword evidence="2" id="KW-0472">Membrane</keyword>
<dbReference type="InterPro" id="IPR052336">
    <property type="entry name" value="MlaD_Phospholipid_Transporter"/>
</dbReference>
<reference evidence="4 5" key="1">
    <citation type="submission" date="2016-11" db="EMBL/GenBank/DDBJ databases">
        <title>Study of marine rhodopsin-containing bacteria.</title>
        <authorList>
            <person name="Yoshizawa S."/>
            <person name="Kumagai Y."/>
            <person name="Kogure K."/>
        </authorList>
    </citation>
    <scope>NUCLEOTIDE SEQUENCE [LARGE SCALE GENOMIC DNA]</scope>
    <source>
        <strain evidence="4 5">SG-29</strain>
    </source>
</reference>
<evidence type="ECO:0000313" key="4">
    <source>
        <dbReference type="EMBL" id="OZC01859.1"/>
    </source>
</evidence>
<gene>
    <name evidence="4" type="ORF">BSZ36_01955</name>
</gene>
<dbReference type="Pfam" id="PF02470">
    <property type="entry name" value="MlaD"/>
    <property type="match status" value="1"/>
</dbReference>
<feature type="coiled-coil region" evidence="1">
    <location>
        <begin position="257"/>
        <end position="325"/>
    </location>
</feature>
<evidence type="ECO:0000256" key="1">
    <source>
        <dbReference type="SAM" id="Coils"/>
    </source>
</evidence>
<dbReference type="Proteomes" id="UP000216446">
    <property type="component" value="Unassembled WGS sequence"/>
</dbReference>
<dbReference type="RefSeq" id="WP_094545477.1">
    <property type="nucleotide sequence ID" value="NZ_MQWB01000001.1"/>
</dbReference>
<name>A0A259TVR9_9BACT</name>
<feature type="domain" description="Mce/MlaD" evidence="3">
    <location>
        <begin position="34"/>
        <end position="111"/>
    </location>
</feature>
<dbReference type="OrthoDB" id="9769132at2"/>
<organism evidence="4 5">
    <name type="scientific">Rubricoccus marinus</name>
    <dbReference type="NCBI Taxonomy" id="716817"/>
    <lineage>
        <taxon>Bacteria</taxon>
        <taxon>Pseudomonadati</taxon>
        <taxon>Rhodothermota</taxon>
        <taxon>Rhodothermia</taxon>
        <taxon>Rhodothermales</taxon>
        <taxon>Rubricoccaceae</taxon>
        <taxon>Rubricoccus</taxon>
    </lineage>
</organism>
<feature type="transmembrane region" description="Helical" evidence="2">
    <location>
        <begin position="7"/>
        <end position="25"/>
    </location>
</feature>
<evidence type="ECO:0000313" key="5">
    <source>
        <dbReference type="Proteomes" id="UP000216446"/>
    </source>
</evidence>
<evidence type="ECO:0000259" key="3">
    <source>
        <dbReference type="Pfam" id="PF02470"/>
    </source>
</evidence>
<keyword evidence="1" id="KW-0175">Coiled coil</keyword>